<feature type="transmembrane region" description="Helical" evidence="9">
    <location>
        <begin position="323"/>
        <end position="344"/>
    </location>
</feature>
<feature type="transmembrane region" description="Helical" evidence="9">
    <location>
        <begin position="36"/>
        <end position="54"/>
    </location>
</feature>
<dbReference type="GO" id="GO:0005886">
    <property type="term" value="C:plasma membrane"/>
    <property type="evidence" value="ECO:0007669"/>
    <property type="project" value="UniProtKB-SubCell"/>
</dbReference>
<keyword evidence="4 9" id="KW-0812">Transmembrane</keyword>
<comment type="function">
    <text evidence="7">Part of the tripartite ATP-independent periplasmic (TRAP) transport system.</text>
</comment>
<evidence type="ECO:0000256" key="3">
    <source>
        <dbReference type="ARBA" id="ARBA00022519"/>
    </source>
</evidence>
<evidence type="ECO:0000256" key="6">
    <source>
        <dbReference type="ARBA" id="ARBA00023136"/>
    </source>
</evidence>
<keyword evidence="7" id="KW-0813">Transport</keyword>
<dbReference type="Proteomes" id="UP000199344">
    <property type="component" value="Unassembled WGS sequence"/>
</dbReference>
<evidence type="ECO:0000256" key="2">
    <source>
        <dbReference type="ARBA" id="ARBA00022475"/>
    </source>
</evidence>
<evidence type="ECO:0000256" key="7">
    <source>
        <dbReference type="RuleBase" id="RU369079"/>
    </source>
</evidence>
<feature type="transmembrane region" description="Helical" evidence="9">
    <location>
        <begin position="226"/>
        <end position="250"/>
    </location>
</feature>
<feature type="transmembrane region" description="Helical" evidence="9">
    <location>
        <begin position="12"/>
        <end position="30"/>
    </location>
</feature>
<sequence length="710" mass="73511">MMELIAQNMAPIMFVSLILFLLFGYPVAFALAANGLLFFVIGVELAPLSSSIYLDWNLLGTMPDRLWGVLSNETLLAIPFFTFMGILLEKSGMAEDLLDTIGQLFGPVRGGLAYAVIIVGALLAATTGVVAASVIAMGLISLPIMLRYGYDRRVATGVIAASGTLAQIIPPSLVLIVMADQLGRSVGDMYKGALIPGLVLTGIYLLYVFVMSIIRPQSVPALPREARTLGSGVLSLLIVVGIAVAVAIGAHRLLAGSQGSNASILSAASAVGFLFFVAMFDKEGWRFLVKLGVALAAALIAWTGVNAVIASDAVSGLGTNPRVGALILLLFVAAVVAFLLYSALMRVLRGAIDFTPSEAHHLGILSKLAQQVIIVLVPPLALVFFVLGTIFLGWATPTEGGAMGAVGALVLSAMKGRLNIEVIRQALASTTRLAAFVMFILIGARVFSLTFYGVNGHIWVEHLLTSLPGGEYGFLIVVSVLVFFLAFFLDFFELAFIIVPLLAPAAESLGIDLIWFGVILGVNMQTSFMHPPFGFALFYLRSVAPRSAYDDRVTGRRLEGVTSGQIYWGAVPFVFIQILMIGIVILFPGLVMHYKGAPVDVESVDFTVPMGGGDAGGFGSLGGLGGVPFGSDAAPGGAGAGAESGAADGGLGSLGGLGGAPDFGTPAADAPASDDPASDEPESGAPAPAETSPQPGGLDPLGGPPPGLSN</sequence>
<dbReference type="PANTHER" id="PTHR33362:SF7">
    <property type="entry name" value="SLL1103 PROTEIN"/>
    <property type="match status" value="1"/>
</dbReference>
<feature type="transmembrane region" description="Helical" evidence="9">
    <location>
        <begin position="287"/>
        <end position="311"/>
    </location>
</feature>
<protein>
    <submittedName>
        <fullName evidence="11">TRAP transporter, DctM subunit</fullName>
    </submittedName>
</protein>
<dbReference type="InterPro" id="IPR010656">
    <property type="entry name" value="DctM"/>
</dbReference>
<feature type="region of interest" description="Disordered" evidence="8">
    <location>
        <begin position="635"/>
        <end position="710"/>
    </location>
</feature>
<keyword evidence="2" id="KW-1003">Cell membrane</keyword>
<organism evidence="11 12">
    <name type="scientific">Paracoccus isoporae</name>
    <dbReference type="NCBI Taxonomy" id="591205"/>
    <lineage>
        <taxon>Bacteria</taxon>
        <taxon>Pseudomonadati</taxon>
        <taxon>Pseudomonadota</taxon>
        <taxon>Alphaproteobacteria</taxon>
        <taxon>Rhodobacterales</taxon>
        <taxon>Paracoccaceae</taxon>
        <taxon>Paracoccus</taxon>
    </lineage>
</organism>
<keyword evidence="12" id="KW-1185">Reference proteome</keyword>
<keyword evidence="5 9" id="KW-1133">Transmembrane helix</keyword>
<dbReference type="GO" id="GO:0022857">
    <property type="term" value="F:transmembrane transporter activity"/>
    <property type="evidence" value="ECO:0007669"/>
    <property type="project" value="UniProtKB-UniRule"/>
</dbReference>
<dbReference type="PANTHER" id="PTHR33362">
    <property type="entry name" value="SIALIC ACID TRAP TRANSPORTER PERMEASE PROTEIN SIAT-RELATED"/>
    <property type="match status" value="1"/>
</dbReference>
<evidence type="ECO:0000256" key="4">
    <source>
        <dbReference type="ARBA" id="ARBA00022692"/>
    </source>
</evidence>
<gene>
    <name evidence="11" type="ORF">SAMN05421538_102336</name>
</gene>
<evidence type="ECO:0000259" key="10">
    <source>
        <dbReference type="Pfam" id="PF06808"/>
    </source>
</evidence>
<feature type="transmembrane region" description="Helical" evidence="9">
    <location>
        <begin position="262"/>
        <end position="280"/>
    </location>
</feature>
<feature type="transmembrane region" description="Helical" evidence="9">
    <location>
        <begin position="112"/>
        <end position="142"/>
    </location>
</feature>
<keyword evidence="3 7" id="KW-0997">Cell inner membrane</keyword>
<dbReference type="STRING" id="591205.SAMN05421538_102336"/>
<evidence type="ECO:0000256" key="8">
    <source>
        <dbReference type="SAM" id="MobiDB-lite"/>
    </source>
</evidence>
<feature type="transmembrane region" description="Helical" evidence="9">
    <location>
        <begin position="432"/>
        <end position="454"/>
    </location>
</feature>
<proteinExistence type="predicted"/>
<dbReference type="OrthoDB" id="7339120at2"/>
<feature type="transmembrane region" description="Helical" evidence="9">
    <location>
        <begin position="372"/>
        <end position="395"/>
    </location>
</feature>
<dbReference type="InterPro" id="IPR004681">
    <property type="entry name" value="TRAP_DctM"/>
</dbReference>
<feature type="transmembrane region" description="Helical" evidence="9">
    <location>
        <begin position="66"/>
        <end position="88"/>
    </location>
</feature>
<feature type="transmembrane region" description="Helical" evidence="9">
    <location>
        <begin position="566"/>
        <end position="587"/>
    </location>
</feature>
<feature type="transmembrane region" description="Helical" evidence="9">
    <location>
        <begin position="513"/>
        <end position="540"/>
    </location>
</feature>
<feature type="transmembrane region" description="Helical" evidence="9">
    <location>
        <begin position="154"/>
        <end position="178"/>
    </location>
</feature>
<accession>A0A1G6X982</accession>
<name>A0A1G6X982_9RHOB</name>
<dbReference type="RefSeq" id="WP_090521529.1">
    <property type="nucleotide sequence ID" value="NZ_FNAH01000002.1"/>
</dbReference>
<reference evidence="11 12" key="1">
    <citation type="submission" date="2016-10" db="EMBL/GenBank/DDBJ databases">
        <authorList>
            <person name="de Groot N.N."/>
        </authorList>
    </citation>
    <scope>NUCLEOTIDE SEQUENCE [LARGE SCALE GENOMIC DNA]</scope>
    <source>
        <strain evidence="11 12">DSM 22220</strain>
    </source>
</reference>
<feature type="transmembrane region" description="Helical" evidence="9">
    <location>
        <begin position="193"/>
        <end position="214"/>
    </location>
</feature>
<evidence type="ECO:0000256" key="9">
    <source>
        <dbReference type="SAM" id="Phobius"/>
    </source>
</evidence>
<dbReference type="Pfam" id="PF06808">
    <property type="entry name" value="DctM"/>
    <property type="match status" value="1"/>
</dbReference>
<feature type="domain" description="TRAP C4-dicarboxylate transport system permease DctM subunit" evidence="10">
    <location>
        <begin position="330"/>
        <end position="589"/>
    </location>
</feature>
<feature type="compositionally biased region" description="Low complexity" evidence="8">
    <location>
        <begin position="662"/>
        <end position="675"/>
    </location>
</feature>
<evidence type="ECO:0000313" key="12">
    <source>
        <dbReference type="Proteomes" id="UP000199344"/>
    </source>
</evidence>
<comment type="subcellular location">
    <subcellularLocation>
        <location evidence="1 7">Cell inner membrane</location>
        <topology evidence="1 7">Multi-pass membrane protein</topology>
    </subcellularLocation>
</comment>
<keyword evidence="6 9" id="KW-0472">Membrane</keyword>
<evidence type="ECO:0000313" key="11">
    <source>
        <dbReference type="EMBL" id="SDD74749.1"/>
    </source>
</evidence>
<dbReference type="AlphaFoldDB" id="A0A1G6X982"/>
<evidence type="ECO:0000256" key="1">
    <source>
        <dbReference type="ARBA" id="ARBA00004429"/>
    </source>
</evidence>
<evidence type="ECO:0000256" key="5">
    <source>
        <dbReference type="ARBA" id="ARBA00022989"/>
    </source>
</evidence>
<feature type="transmembrane region" description="Helical" evidence="9">
    <location>
        <begin position="401"/>
        <end position="420"/>
    </location>
</feature>
<feature type="transmembrane region" description="Helical" evidence="9">
    <location>
        <begin position="474"/>
        <end position="501"/>
    </location>
</feature>
<dbReference type="EMBL" id="FNAH01000002">
    <property type="protein sequence ID" value="SDD74749.1"/>
    <property type="molecule type" value="Genomic_DNA"/>
</dbReference>
<feature type="compositionally biased region" description="Gly residues" evidence="8">
    <location>
        <begin position="636"/>
        <end position="661"/>
    </location>
</feature>